<protein>
    <submittedName>
        <fullName evidence="2">Uncharacterized protein</fullName>
    </submittedName>
</protein>
<dbReference type="Proteomes" id="UP000596742">
    <property type="component" value="Unassembled WGS sequence"/>
</dbReference>
<gene>
    <name evidence="2" type="ORF">MGAL_10B057053</name>
</gene>
<comment type="caution">
    <text evidence="2">The sequence shown here is derived from an EMBL/GenBank/DDBJ whole genome shotgun (WGS) entry which is preliminary data.</text>
</comment>
<evidence type="ECO:0000256" key="1">
    <source>
        <dbReference type="SAM" id="MobiDB-lite"/>
    </source>
</evidence>
<feature type="region of interest" description="Disordered" evidence="1">
    <location>
        <begin position="1"/>
        <end position="41"/>
    </location>
</feature>
<accession>A0A8B6HGZ9</accession>
<dbReference type="AlphaFoldDB" id="A0A8B6HGZ9"/>
<keyword evidence="3" id="KW-1185">Reference proteome</keyword>
<proteinExistence type="predicted"/>
<feature type="compositionally biased region" description="Basic residues" evidence="1">
    <location>
        <begin position="25"/>
        <end position="37"/>
    </location>
</feature>
<dbReference type="OrthoDB" id="10054715at2759"/>
<sequence length="512" mass="58911">MKKSTMDQKPPRPQTLRIGSPNNKRTQRTSRHRRTPLKRNPLELQLLAEDIKGIIEDISFETAEEEHNEDGLRRSYVGIHRRSTVDRSQRRPPRDVISAFYRERQSKRNEIAISDQPGSFESEKRQPEYNKRVSCPWDLPYFNQSHEGTPLEILAQELKYARDVREKEVRSLLHYNTKLQNDLLENDREMCSLEEKNVILDKKYDEMLKVYERIRENLKRCLTKVKDLECIGRLSSANNSDDESIHRVETFQAVADSLSSGINTWMSDASSISTSVNGYDGDGEASLHTSTYNKNQESENKPNEYQECGPGRDDPNGTMSPTPMADRQLLMRLQADVNSLSLVNSEQSQEIERLRSDLSSCRKHMSSTQYQLEAVEIECSRLLSMEDQLISIVNLLKWAKEKHVHRQILGDHIYAAVDAAKRGDYTSAGLPADLFLRELQDQLSANPILSVDGKMEEQPARPHSKSSDKRKGMHFDNRIMDQIKFADDEDEPFSDTDSFHSLGKHLNDTEEP</sequence>
<feature type="compositionally biased region" description="Basic and acidic residues" evidence="1">
    <location>
        <begin position="1"/>
        <end position="10"/>
    </location>
</feature>
<evidence type="ECO:0000313" key="2">
    <source>
        <dbReference type="EMBL" id="VDI78976.1"/>
    </source>
</evidence>
<feature type="region of interest" description="Disordered" evidence="1">
    <location>
        <begin position="486"/>
        <end position="512"/>
    </location>
</feature>
<feature type="region of interest" description="Disordered" evidence="1">
    <location>
        <begin position="447"/>
        <end position="474"/>
    </location>
</feature>
<name>A0A8B6HGZ9_MYTGA</name>
<dbReference type="EMBL" id="UYJE01010031">
    <property type="protein sequence ID" value="VDI78976.1"/>
    <property type="molecule type" value="Genomic_DNA"/>
</dbReference>
<reference evidence="2" key="1">
    <citation type="submission" date="2018-11" db="EMBL/GenBank/DDBJ databases">
        <authorList>
            <person name="Alioto T."/>
            <person name="Alioto T."/>
        </authorList>
    </citation>
    <scope>NUCLEOTIDE SEQUENCE</scope>
</reference>
<feature type="compositionally biased region" description="Basic and acidic residues" evidence="1">
    <location>
        <begin position="296"/>
        <end position="315"/>
    </location>
</feature>
<feature type="compositionally biased region" description="Basic and acidic residues" evidence="1">
    <location>
        <begin position="453"/>
        <end position="474"/>
    </location>
</feature>
<evidence type="ECO:0000313" key="3">
    <source>
        <dbReference type="Proteomes" id="UP000596742"/>
    </source>
</evidence>
<feature type="region of interest" description="Disordered" evidence="1">
    <location>
        <begin position="282"/>
        <end position="322"/>
    </location>
</feature>
<feature type="region of interest" description="Disordered" evidence="1">
    <location>
        <begin position="108"/>
        <end position="127"/>
    </location>
</feature>
<organism evidence="2 3">
    <name type="scientific">Mytilus galloprovincialis</name>
    <name type="common">Mediterranean mussel</name>
    <dbReference type="NCBI Taxonomy" id="29158"/>
    <lineage>
        <taxon>Eukaryota</taxon>
        <taxon>Metazoa</taxon>
        <taxon>Spiralia</taxon>
        <taxon>Lophotrochozoa</taxon>
        <taxon>Mollusca</taxon>
        <taxon>Bivalvia</taxon>
        <taxon>Autobranchia</taxon>
        <taxon>Pteriomorphia</taxon>
        <taxon>Mytilida</taxon>
        <taxon>Mytiloidea</taxon>
        <taxon>Mytilidae</taxon>
        <taxon>Mytilinae</taxon>
        <taxon>Mytilus</taxon>
    </lineage>
</organism>